<keyword evidence="9 12" id="KW-0408">Iron</keyword>
<reference evidence="15" key="1">
    <citation type="submission" date="2021-06" db="EMBL/GenBank/DDBJ databases">
        <authorList>
            <person name="Lee C.-S."/>
            <person name="Jin L."/>
        </authorList>
    </citation>
    <scope>NUCLEOTIDE SEQUENCE</scope>
    <source>
        <strain evidence="15">Con5</strain>
        <plasmid evidence="15">p2</plasmid>
    </source>
</reference>
<evidence type="ECO:0000256" key="8">
    <source>
        <dbReference type="ARBA" id="ARBA00022723"/>
    </source>
</evidence>
<dbReference type="PIRSF" id="PIRSF001394">
    <property type="entry name" value="Fe_dep_fumar_hy"/>
    <property type="match status" value="1"/>
</dbReference>
<comment type="catalytic activity">
    <reaction evidence="1 12">
        <text>(S)-malate = fumarate + H2O</text>
        <dbReference type="Rhea" id="RHEA:12460"/>
        <dbReference type="ChEBI" id="CHEBI:15377"/>
        <dbReference type="ChEBI" id="CHEBI:15589"/>
        <dbReference type="ChEBI" id="CHEBI:29806"/>
        <dbReference type="EC" id="4.2.1.2"/>
    </reaction>
</comment>
<keyword evidence="7" id="KW-0816">Tricarboxylic acid cycle</keyword>
<name>A0A975PB47_9RHOB</name>
<dbReference type="PANTHER" id="PTHR30389:SF0">
    <property type="entry name" value="FUMARATE HYDRATASE CLASS I, AEROBIC"/>
    <property type="match status" value="1"/>
</dbReference>
<evidence type="ECO:0000259" key="13">
    <source>
        <dbReference type="Pfam" id="PF05681"/>
    </source>
</evidence>
<comment type="similarity">
    <text evidence="4 12">Belongs to the class-I fumarase family.</text>
</comment>
<evidence type="ECO:0000256" key="12">
    <source>
        <dbReference type="PIRNR" id="PIRNR001394"/>
    </source>
</evidence>
<dbReference type="InterPro" id="IPR004646">
    <property type="entry name" value="Fe-S_hydro-lyase_TtdA-typ_cat"/>
</dbReference>
<evidence type="ECO:0000256" key="5">
    <source>
        <dbReference type="ARBA" id="ARBA00011738"/>
    </source>
</evidence>
<dbReference type="SUPFAM" id="SSF117457">
    <property type="entry name" value="FumA C-terminal domain-like"/>
    <property type="match status" value="1"/>
</dbReference>
<evidence type="ECO:0000256" key="3">
    <source>
        <dbReference type="ARBA" id="ARBA00004859"/>
    </source>
</evidence>
<dbReference type="EC" id="4.2.1.2" evidence="12"/>
<dbReference type="Pfam" id="PF05683">
    <property type="entry name" value="Fumerase_C"/>
    <property type="match status" value="1"/>
</dbReference>
<dbReference type="PANTHER" id="PTHR30389">
    <property type="entry name" value="FUMARATE HYDRATASE-RELATED"/>
    <property type="match status" value="1"/>
</dbReference>
<evidence type="ECO:0000256" key="4">
    <source>
        <dbReference type="ARBA" id="ARBA00008876"/>
    </source>
</evidence>
<dbReference type="AlphaFoldDB" id="A0A975PB47"/>
<organism evidence="15 16">
    <name type="scientific">Gemmobacter fulvus</name>
    <dbReference type="NCBI Taxonomy" id="2840474"/>
    <lineage>
        <taxon>Bacteria</taxon>
        <taxon>Pseudomonadati</taxon>
        <taxon>Pseudomonadota</taxon>
        <taxon>Alphaproteobacteria</taxon>
        <taxon>Rhodobacterales</taxon>
        <taxon>Paracoccaceae</taxon>
        <taxon>Gemmobacter</taxon>
    </lineage>
</organism>
<keyword evidence="15" id="KW-0614">Plasmid</keyword>
<keyword evidence="11 12" id="KW-0456">Lyase</keyword>
<dbReference type="GO" id="GO:0046872">
    <property type="term" value="F:metal ion binding"/>
    <property type="evidence" value="ECO:0007669"/>
    <property type="project" value="UniProtKB-UniRule"/>
</dbReference>
<comment type="cofactor">
    <cofactor evidence="2 12">
        <name>[4Fe-4S] cluster</name>
        <dbReference type="ChEBI" id="CHEBI:49883"/>
    </cofactor>
</comment>
<dbReference type="InterPro" id="IPR011167">
    <property type="entry name" value="Fe_dep_fumarate_hydratase"/>
</dbReference>
<evidence type="ECO:0000256" key="6">
    <source>
        <dbReference type="ARBA" id="ARBA00022485"/>
    </source>
</evidence>
<keyword evidence="8 12" id="KW-0479">Metal-binding</keyword>
<comment type="subunit">
    <text evidence="5 12">Homodimer.</text>
</comment>
<protein>
    <recommendedName>
        <fullName evidence="12">Fumarate hydratase class I</fullName>
        <ecNumber evidence="12">4.2.1.2</ecNumber>
    </recommendedName>
</protein>
<dbReference type="InterPro" id="IPR036660">
    <property type="entry name" value="Fe-S_hydroAse_TtdB_cat_sf"/>
</dbReference>
<evidence type="ECO:0000256" key="9">
    <source>
        <dbReference type="ARBA" id="ARBA00023004"/>
    </source>
</evidence>
<evidence type="ECO:0000256" key="11">
    <source>
        <dbReference type="ARBA" id="ARBA00023239"/>
    </source>
</evidence>
<evidence type="ECO:0000256" key="10">
    <source>
        <dbReference type="ARBA" id="ARBA00023014"/>
    </source>
</evidence>
<dbReference type="EMBL" id="CP076363">
    <property type="protein sequence ID" value="QWK92727.1"/>
    <property type="molecule type" value="Genomic_DNA"/>
</dbReference>
<dbReference type="KEGG" id="gfu:KM031_18950"/>
<accession>A0A975PB47</accession>
<evidence type="ECO:0000256" key="7">
    <source>
        <dbReference type="ARBA" id="ARBA00022532"/>
    </source>
</evidence>
<dbReference type="GO" id="GO:0006099">
    <property type="term" value="P:tricarboxylic acid cycle"/>
    <property type="evidence" value="ECO:0007669"/>
    <property type="project" value="UniProtKB-KW"/>
</dbReference>
<evidence type="ECO:0000256" key="2">
    <source>
        <dbReference type="ARBA" id="ARBA00001966"/>
    </source>
</evidence>
<gene>
    <name evidence="15" type="ORF">KM031_18950</name>
</gene>
<proteinExistence type="inferred from homology"/>
<dbReference type="InterPro" id="IPR004647">
    <property type="entry name" value="Fe-S_hydro-lyase_TtdB-typ_cat"/>
</dbReference>
<evidence type="ECO:0000313" key="15">
    <source>
        <dbReference type="EMBL" id="QWK92727.1"/>
    </source>
</evidence>
<dbReference type="GO" id="GO:0004333">
    <property type="term" value="F:fumarate hydratase activity"/>
    <property type="evidence" value="ECO:0007669"/>
    <property type="project" value="UniProtKB-UniRule"/>
</dbReference>
<dbReference type="Gene3D" id="3.20.130.10">
    <property type="entry name" value="Fe-S hydro-lyase, tartrate dehydratase beta-type, catalytic domain"/>
    <property type="match status" value="1"/>
</dbReference>
<geneLocation type="plasmid" evidence="15 16">
    <name>p2</name>
</geneLocation>
<keyword evidence="6 12" id="KW-0004">4Fe-4S</keyword>
<evidence type="ECO:0000313" key="16">
    <source>
        <dbReference type="Proteomes" id="UP000679352"/>
    </source>
</evidence>
<evidence type="ECO:0000256" key="1">
    <source>
        <dbReference type="ARBA" id="ARBA00000929"/>
    </source>
</evidence>
<feature type="domain" description="Fe-S hydro-lyase tartrate dehydratase alpha-type catalytic" evidence="13">
    <location>
        <begin position="40"/>
        <end position="316"/>
    </location>
</feature>
<keyword evidence="16" id="KW-1185">Reference proteome</keyword>
<evidence type="ECO:0000259" key="14">
    <source>
        <dbReference type="Pfam" id="PF05683"/>
    </source>
</evidence>
<comment type="function">
    <text evidence="12">Catalyzes the reversible hydration of fumarate to (S)-malate.</text>
</comment>
<dbReference type="Proteomes" id="UP000679352">
    <property type="component" value="Plasmid p2"/>
</dbReference>
<sequence length="526" mass="57043">MGPKLEGDQMFRKLPLDNPERIDCAGESFLRVPAESLARLTEEAFADVSHLLRTSHLEQLGQIFDDPDASANDRFVALELIKNAVIAAEREFPSCQDTGTAVVTGKKGQNLLVAGSAKAAIEEGIRATWDSRNLRYSQMAPLTMYEERNTGTNLPAQIDIEAGEGETLDLLFMAKGGGSANKTFLFQETRRLLEPDRLLRFLDEKIRTLGTTACPPYHLAIVIGGLSAEQCLKTVKLASARALDDLPDCGDMKGRAFRDQGLEAQVLKLTRSMGLGAQFGGKYFCHDVRVIRLPRHGGSLPVGMGVSCSADRQIKARIDRDGLWLEALERDPARFLPTLRTAQKPVRIDLDQQIDAVCDALSGLAVSTPVLLSGTMIVARDMVHAELARMVAAGQPLPDYMTRHPVYYAGPAKTPSGHASGSFGPTTAARMDPYVPDLQARGASRVMIAKGNRSAAVVQSCKAHRGFYLGSVGGAAATLGKEVIRKVEPIDFAEFGMEAVFLIEVQGFPAFLIIDDKGGDFFARPQ</sequence>
<keyword evidence="10 12" id="KW-0411">Iron-sulfur</keyword>
<dbReference type="InterPro" id="IPR051208">
    <property type="entry name" value="Class-I_Fumarase/Tartrate_DH"/>
</dbReference>
<dbReference type="Pfam" id="PF05681">
    <property type="entry name" value="Fumerase"/>
    <property type="match status" value="1"/>
</dbReference>
<feature type="domain" description="Fe-S hydro-lyase tartrate dehydratase beta-type catalytic" evidence="14">
    <location>
        <begin position="322"/>
        <end position="523"/>
    </location>
</feature>
<comment type="pathway">
    <text evidence="3">Carbohydrate metabolism; tricarboxylic acid cycle; (S)-malate from fumarate: step 1/1.</text>
</comment>
<dbReference type="NCBIfam" id="TIGR00723">
    <property type="entry name" value="ttdB_fumA_fumB"/>
    <property type="match status" value="1"/>
</dbReference>
<dbReference type="GO" id="GO:0051539">
    <property type="term" value="F:4 iron, 4 sulfur cluster binding"/>
    <property type="evidence" value="ECO:0007669"/>
    <property type="project" value="UniProtKB-UniRule"/>
</dbReference>